<keyword evidence="2" id="KW-0547">Nucleotide-binding</keyword>
<dbReference type="Pfam" id="PF16326">
    <property type="entry name" value="ABC_tran_CTD"/>
    <property type="match status" value="1"/>
</dbReference>
<dbReference type="RefSeq" id="WP_354184833.1">
    <property type="nucleotide sequence ID" value="NZ_JBEPLT010000001.1"/>
</dbReference>
<dbReference type="Proteomes" id="UP001549112">
    <property type="component" value="Unassembled WGS sequence"/>
</dbReference>
<dbReference type="InterPro" id="IPR051309">
    <property type="entry name" value="ABCF_ATPase"/>
</dbReference>
<sequence length="629" mass="71403">MAIPLLRLDRIFLTFGTTPLLNQACLSVEQGARIALVGRNGCGKSTLLKIAAGMIEPSAGEIFRHPRVIVRYVSQSPDCSGFEDIHAFVEAGLDDTPDVQWINTLRTNLGFSGTEKLSTLSGGEKRRVSLLRAIAAKPDILLLDEPTNHLDLPTIEWLESALCSLRSAIVVISHDRRFLENVTQSTVWLDRGTTKRLDKRFSEFENWRDKALEEEAIDQHKLGRQIVREEQWLRYGVTARRKRNVRRLGALKELRQIHKTYRGQPGSALLTAAKSHHSGQLVLEAKRISKSYGDRMIVKDFSLRIQRGDRIGLVGPNGIGKTTLLSILIGKEEADSGMVKHGYNLAMALLDQQRTLNEEETLAQYLTGGKGDTLLINGQERHVVSYMKDFLFLPEQARTPLKEFSGGERARLMLARLLSRPANFLILDEPTNDLDMETLDLLQEFIADFDGTVLLVSHDRDFLDRTVTHMLAPQGDGHWILYAGGYSDMIAQNKQAALVKRKDKELSQRTILSNSRSRENVKHTASTKHSFMEQEKKIIGQKKTVLRKLSYKQVYALEKLPEQIAVLQNEIKKIEQELSDPTLYCSNKDRFERLSIALEEKKKNCAQKEEEWLELEILREESEKKTCSH</sequence>
<evidence type="ECO:0000256" key="4">
    <source>
        <dbReference type="SAM" id="Coils"/>
    </source>
</evidence>
<name>A0ABV2FLE1_9HYPH</name>
<evidence type="ECO:0000256" key="1">
    <source>
        <dbReference type="ARBA" id="ARBA00005417"/>
    </source>
</evidence>
<dbReference type="Pfam" id="PF00005">
    <property type="entry name" value="ABC_tran"/>
    <property type="match status" value="2"/>
</dbReference>
<accession>A0ABV2FLE1</accession>
<organism evidence="6 7">
    <name type="scientific">Bartonella japonica</name>
    <dbReference type="NCBI Taxonomy" id="357761"/>
    <lineage>
        <taxon>Bacteria</taxon>
        <taxon>Pseudomonadati</taxon>
        <taxon>Pseudomonadota</taxon>
        <taxon>Alphaproteobacteria</taxon>
        <taxon>Hyphomicrobiales</taxon>
        <taxon>Bartonellaceae</taxon>
        <taxon>Bartonella</taxon>
    </lineage>
</organism>
<dbReference type="InterPro" id="IPR032524">
    <property type="entry name" value="ABC_tran_C"/>
</dbReference>
<evidence type="ECO:0000256" key="3">
    <source>
        <dbReference type="ARBA" id="ARBA00022840"/>
    </source>
</evidence>
<comment type="caution">
    <text evidence="6">The sequence shown here is derived from an EMBL/GenBank/DDBJ whole genome shotgun (WGS) entry which is preliminary data.</text>
</comment>
<dbReference type="SMART" id="SM00382">
    <property type="entry name" value="AAA"/>
    <property type="match status" value="2"/>
</dbReference>
<dbReference type="InterPro" id="IPR003593">
    <property type="entry name" value="AAA+_ATPase"/>
</dbReference>
<dbReference type="Gene3D" id="1.10.287.380">
    <property type="entry name" value="Valyl-tRNA synthetase, C-terminal domain"/>
    <property type="match status" value="1"/>
</dbReference>
<evidence type="ECO:0000259" key="5">
    <source>
        <dbReference type="PROSITE" id="PS50893"/>
    </source>
</evidence>
<keyword evidence="4" id="KW-0175">Coiled coil</keyword>
<dbReference type="PROSITE" id="PS00211">
    <property type="entry name" value="ABC_TRANSPORTER_1"/>
    <property type="match status" value="2"/>
</dbReference>
<feature type="domain" description="ABC transporter" evidence="5">
    <location>
        <begin position="6"/>
        <end position="216"/>
    </location>
</feature>
<dbReference type="GO" id="GO:0005524">
    <property type="term" value="F:ATP binding"/>
    <property type="evidence" value="ECO:0007669"/>
    <property type="project" value="UniProtKB-KW"/>
</dbReference>
<dbReference type="CDD" id="cd03221">
    <property type="entry name" value="ABCF_EF-3"/>
    <property type="match status" value="2"/>
</dbReference>
<protein>
    <submittedName>
        <fullName evidence="6">ATP-binding cassette subfamily F protein uup</fullName>
    </submittedName>
</protein>
<dbReference type="PANTHER" id="PTHR42855:SF1">
    <property type="entry name" value="ABC TRANSPORTER DOMAIN-CONTAINING PROTEIN"/>
    <property type="match status" value="1"/>
</dbReference>
<dbReference type="Gene3D" id="3.40.50.300">
    <property type="entry name" value="P-loop containing nucleotide triphosphate hydrolases"/>
    <property type="match status" value="2"/>
</dbReference>
<feature type="domain" description="ABC transporter" evidence="5">
    <location>
        <begin position="283"/>
        <end position="509"/>
    </location>
</feature>
<proteinExistence type="inferred from homology"/>
<reference evidence="6 7" key="1">
    <citation type="submission" date="2024-06" db="EMBL/GenBank/DDBJ databases">
        <title>Genomic Encyclopedia of Type Strains, Phase IV (KMG-IV): sequencing the most valuable type-strain genomes for metagenomic binning, comparative biology and taxonomic classification.</title>
        <authorList>
            <person name="Goeker M."/>
        </authorList>
    </citation>
    <scope>NUCLEOTIDE SEQUENCE [LARGE SCALE GENOMIC DNA]</scope>
    <source>
        <strain evidence="6 7">DSM 23650</strain>
    </source>
</reference>
<dbReference type="PANTHER" id="PTHR42855">
    <property type="entry name" value="ABC TRANSPORTER ATP-BINDING SUBUNIT"/>
    <property type="match status" value="1"/>
</dbReference>
<comment type="similarity">
    <text evidence="1">Belongs to the ABC transporter superfamily.</text>
</comment>
<dbReference type="EMBL" id="JBEPLT010000001">
    <property type="protein sequence ID" value="MET3559357.1"/>
    <property type="molecule type" value="Genomic_DNA"/>
</dbReference>
<dbReference type="PROSITE" id="PS50893">
    <property type="entry name" value="ABC_TRANSPORTER_2"/>
    <property type="match status" value="2"/>
</dbReference>
<dbReference type="SUPFAM" id="SSF52540">
    <property type="entry name" value="P-loop containing nucleoside triphosphate hydrolases"/>
    <property type="match status" value="2"/>
</dbReference>
<dbReference type="InterPro" id="IPR027417">
    <property type="entry name" value="P-loop_NTPase"/>
</dbReference>
<evidence type="ECO:0000313" key="7">
    <source>
        <dbReference type="Proteomes" id="UP001549112"/>
    </source>
</evidence>
<dbReference type="InterPro" id="IPR003439">
    <property type="entry name" value="ABC_transporter-like_ATP-bd"/>
</dbReference>
<keyword evidence="3 6" id="KW-0067">ATP-binding</keyword>
<keyword evidence="7" id="KW-1185">Reference proteome</keyword>
<evidence type="ECO:0000313" key="6">
    <source>
        <dbReference type="EMBL" id="MET3559357.1"/>
    </source>
</evidence>
<feature type="coiled-coil region" evidence="4">
    <location>
        <begin position="557"/>
        <end position="618"/>
    </location>
</feature>
<gene>
    <name evidence="6" type="ORF">ABID39_000027</name>
</gene>
<dbReference type="InterPro" id="IPR017871">
    <property type="entry name" value="ABC_transporter-like_CS"/>
</dbReference>
<evidence type="ECO:0000256" key="2">
    <source>
        <dbReference type="ARBA" id="ARBA00022741"/>
    </source>
</evidence>
<dbReference type="InterPro" id="IPR037118">
    <property type="entry name" value="Val-tRNA_synth_C_sf"/>
</dbReference>